<evidence type="ECO:0000259" key="1">
    <source>
        <dbReference type="Pfam" id="PF26298"/>
    </source>
</evidence>
<dbReference type="InterPro" id="IPR058741">
    <property type="entry name" value="MurL_C"/>
</dbReference>
<sequence>MNRSETFKSRYHESRIQYMATGESPTCSVIYSQAPYWKKYKLIFPFIVDNWQHFYYIDFPPIFENIEETHPSILIGIAMAEIYRLCEICTPETVKVTWYSCLQWESDWWNEDIYWYLQQKFYLEKWDWDKMPRIEFCLNSIENSWFPSVKDTYLLAVSGGKESTFAFEWMQQCNLPMEAFTLHNAGGILGNNWLQKFPVFDYIKTQSHLWEIEAHPQEDPATHFGYKGVRNDPTITNALFIMMIIAVQQGHRFLVLANDKSSNESNTTYQGREVNHQSAKGTAYIERFNNFLEQKGLPFRYVSICEESYSIATVNQLSLWKKTILNSLTSCNEAQWNSGDVRWCCNCPKCAFSYALIEAVTDYSFAKQVVGEDLFSFTKLEEVWRRLFDPSAEKPFECVGEKRETLMALAKCKKQRLKNGEHLGVLAQIPNIEFDESLLKISAPQNIPKEHQDKLNSVLTNQ</sequence>
<comment type="caution">
    <text evidence="3">The sequence shown here is derived from an EMBL/GenBank/DDBJ whole genome shotgun (WGS) entry which is preliminary data.</text>
</comment>
<dbReference type="InterPro" id="IPR058740">
    <property type="entry name" value="MurL_N"/>
</dbReference>
<dbReference type="Pfam" id="PF26298">
    <property type="entry name" value="MurL_epimerase_C"/>
    <property type="match status" value="1"/>
</dbReference>
<dbReference type="AlphaFoldDB" id="A0A480AF24"/>
<proteinExistence type="predicted"/>
<evidence type="ECO:0000259" key="2">
    <source>
        <dbReference type="Pfam" id="PF26299"/>
    </source>
</evidence>
<feature type="domain" description="MurL N-terminal" evidence="2">
    <location>
        <begin position="240"/>
        <end position="303"/>
    </location>
</feature>
<dbReference type="Pfam" id="PF26299">
    <property type="entry name" value="MurL_N"/>
    <property type="match status" value="1"/>
</dbReference>
<evidence type="ECO:0000313" key="3">
    <source>
        <dbReference type="EMBL" id="GCL42353.1"/>
    </source>
</evidence>
<evidence type="ECO:0000313" key="4">
    <source>
        <dbReference type="Proteomes" id="UP000299367"/>
    </source>
</evidence>
<accession>A0A480AF24</accession>
<feature type="domain" description="MurL C-terminal" evidence="1">
    <location>
        <begin position="328"/>
        <end position="417"/>
    </location>
</feature>
<gene>
    <name evidence="3" type="ORF">NIES80_20560</name>
</gene>
<evidence type="ECO:0008006" key="5">
    <source>
        <dbReference type="Google" id="ProtNLM"/>
    </source>
</evidence>
<reference evidence="4" key="1">
    <citation type="submission" date="2019-02" db="EMBL/GenBank/DDBJ databases">
        <title>Draft genome sequence of Dolichospermum planctonicum NIES-80.</title>
        <authorList>
            <person name="Yamaguchi H."/>
            <person name="Suzuki S."/>
            <person name="Kawachi M."/>
        </authorList>
    </citation>
    <scope>NUCLEOTIDE SEQUENCE [LARGE SCALE GENOMIC DNA]</scope>
    <source>
        <strain evidence="4">NIES-80</strain>
    </source>
</reference>
<dbReference type="Proteomes" id="UP000299367">
    <property type="component" value="Unassembled WGS sequence"/>
</dbReference>
<name>A0A480AF24_9CYAN</name>
<organism evidence="3 4">
    <name type="scientific">Dolichospermum planctonicum</name>
    <dbReference type="NCBI Taxonomy" id="136072"/>
    <lineage>
        <taxon>Bacteria</taxon>
        <taxon>Bacillati</taxon>
        <taxon>Cyanobacteriota</taxon>
        <taxon>Cyanophyceae</taxon>
        <taxon>Nostocales</taxon>
        <taxon>Aphanizomenonaceae</taxon>
        <taxon>Dolichospermum</taxon>
    </lineage>
</organism>
<dbReference type="EMBL" id="BJCF01000019">
    <property type="protein sequence ID" value="GCL42353.1"/>
    <property type="molecule type" value="Genomic_DNA"/>
</dbReference>
<protein>
    <recommendedName>
        <fullName evidence="5">UDP-N-acetyl-alpha-D-muramoyl-L-alanyl-L-glutamate epimerase</fullName>
    </recommendedName>
</protein>